<sequence>MSASPTVRSGLNVVRHIVPASTPSFKLACNTYRRTTPLPSPTKATPPIIFAHANGFHKEIWEPVISRLSHPWANSEMYAFDCRNQGDSAVLNKDILEKHFDWYSYAHDILQVVDTFDLKKAVGVGHSFLAEMMRPGTFSAIVAIDPTNFPKEIYMSASIEDNPMAQLTLKRRDTWKSREECKANMLQKKFFKAWHPEALDLYIEHGMLDVVNEDGSTGITLKCPKYQEATTFACVGTGLYDSFEGMSEIQIPIHIVSGEDSDINFEELVKMKLARCKYGSLKVLKGVGHLLSLEKPQETADQISGFLDRALESPVELEQLKARL</sequence>
<evidence type="ECO:0000259" key="1">
    <source>
        <dbReference type="Pfam" id="PF12697"/>
    </source>
</evidence>
<dbReference type="EMBL" id="JAHRHY010000001">
    <property type="protein sequence ID" value="KAG9073392.1"/>
    <property type="molecule type" value="Genomic_DNA"/>
</dbReference>
<dbReference type="PANTHER" id="PTHR43194">
    <property type="entry name" value="HYDROLASE ALPHA/BETA FOLD FAMILY"/>
    <property type="match status" value="1"/>
</dbReference>
<dbReference type="PANTHER" id="PTHR43194:SF2">
    <property type="entry name" value="PEROXISOMAL MEMBRANE PROTEIN LPX1"/>
    <property type="match status" value="1"/>
</dbReference>
<dbReference type="InterPro" id="IPR029058">
    <property type="entry name" value="AB_hydrolase_fold"/>
</dbReference>
<gene>
    <name evidence="2" type="ORF">KI688_001187</name>
</gene>
<organism evidence="2 3">
    <name type="scientific">Linnemannia hyalina</name>
    <dbReference type="NCBI Taxonomy" id="64524"/>
    <lineage>
        <taxon>Eukaryota</taxon>
        <taxon>Fungi</taxon>
        <taxon>Fungi incertae sedis</taxon>
        <taxon>Mucoromycota</taxon>
        <taxon>Mortierellomycotina</taxon>
        <taxon>Mortierellomycetes</taxon>
        <taxon>Mortierellales</taxon>
        <taxon>Mortierellaceae</taxon>
        <taxon>Linnemannia</taxon>
    </lineage>
</organism>
<dbReference type="Gene3D" id="3.40.50.1820">
    <property type="entry name" value="alpha/beta hydrolase"/>
    <property type="match status" value="1"/>
</dbReference>
<keyword evidence="3" id="KW-1185">Reference proteome</keyword>
<dbReference type="InterPro" id="IPR000073">
    <property type="entry name" value="AB_hydrolase_1"/>
</dbReference>
<dbReference type="SUPFAM" id="SSF53474">
    <property type="entry name" value="alpha/beta-Hydrolases"/>
    <property type="match status" value="1"/>
</dbReference>
<comment type="caution">
    <text evidence="2">The sequence shown here is derived from an EMBL/GenBank/DDBJ whole genome shotgun (WGS) entry which is preliminary data.</text>
</comment>
<dbReference type="Proteomes" id="UP000707451">
    <property type="component" value="Unassembled WGS sequence"/>
</dbReference>
<proteinExistence type="predicted"/>
<dbReference type="OrthoDB" id="94039at2759"/>
<dbReference type="AlphaFoldDB" id="A0A9P8C088"/>
<dbReference type="Pfam" id="PF12697">
    <property type="entry name" value="Abhydrolase_6"/>
    <property type="match status" value="1"/>
</dbReference>
<evidence type="ECO:0000313" key="2">
    <source>
        <dbReference type="EMBL" id="KAG9073392.1"/>
    </source>
</evidence>
<feature type="domain" description="AB hydrolase-1" evidence="1">
    <location>
        <begin position="48"/>
        <end position="301"/>
    </location>
</feature>
<name>A0A9P8C088_9FUNG</name>
<accession>A0A9P8C088</accession>
<dbReference type="InterPro" id="IPR050228">
    <property type="entry name" value="Carboxylesterase_BioH"/>
</dbReference>
<evidence type="ECO:0000313" key="3">
    <source>
        <dbReference type="Proteomes" id="UP000707451"/>
    </source>
</evidence>
<protein>
    <recommendedName>
        <fullName evidence="1">AB hydrolase-1 domain-containing protein</fullName>
    </recommendedName>
</protein>
<reference evidence="2" key="1">
    <citation type="submission" date="2021-06" db="EMBL/GenBank/DDBJ databases">
        <title>Genome Sequence of Mortierella hyaline Strain SCG-10, a Cold-Adapted, Nitrate-Reducing Fungus Isolated from Soil in Minnesota, USA.</title>
        <authorList>
            <person name="Aldossari N."/>
        </authorList>
    </citation>
    <scope>NUCLEOTIDE SEQUENCE</scope>
    <source>
        <strain evidence="2">SCG-10</strain>
    </source>
</reference>